<dbReference type="EMBL" id="WBKH01000004">
    <property type="protein sequence ID" value="KAB1478898.1"/>
    <property type="molecule type" value="Genomic_DNA"/>
</dbReference>
<protein>
    <recommendedName>
        <fullName evidence="4">DUF1490 domain-containing protein</fullName>
    </recommendedName>
</protein>
<comment type="caution">
    <text evidence="2">The sequence shown here is derived from an EMBL/GenBank/DDBJ whole genome shotgun (WGS) entry which is preliminary data.</text>
</comment>
<accession>A0A833FFE1</accession>
<dbReference type="RefSeq" id="WP_006556931.1">
    <property type="nucleotide sequence ID" value="NZ_CALMIE010000141.1"/>
</dbReference>
<evidence type="ECO:0000313" key="2">
    <source>
        <dbReference type="EMBL" id="KAB1478898.1"/>
    </source>
</evidence>
<evidence type="ECO:0000256" key="1">
    <source>
        <dbReference type="SAM" id="MobiDB-lite"/>
    </source>
</evidence>
<reference evidence="2 3" key="1">
    <citation type="submission" date="2019-09" db="EMBL/GenBank/DDBJ databases">
        <title>Draft genome sequence of 3 type strains from the CCUG.</title>
        <authorList>
            <person name="Pineiro-Iglesias B."/>
            <person name="Tunovic T."/>
            <person name="Unosson C."/>
            <person name="Inganas E."/>
            <person name="Ohlen M."/>
            <person name="Cardew S."/>
            <person name="Jensie-Markopoulos S."/>
            <person name="Salva-Serra F."/>
            <person name="Jaen-Luchoro D."/>
            <person name="Karlsson R."/>
            <person name="Svensson-Stadler L."/>
            <person name="Chun J."/>
            <person name="Moore E."/>
        </authorList>
    </citation>
    <scope>NUCLEOTIDE SEQUENCE [LARGE SCALE GENOMIC DNA]</scope>
    <source>
        <strain evidence="2 3">CCUG 65427</strain>
    </source>
</reference>
<feature type="region of interest" description="Disordered" evidence="1">
    <location>
        <begin position="77"/>
        <end position="97"/>
    </location>
</feature>
<sequence length="97" mass="10446">MFNINKDKVKNANLFAAGLALGTVGLKVLTSKDAKKVYANVVAAGLRAKESVLQTAEKVQASSGSILADAQEINENRHKEEALFEEEQAEKAEEKGE</sequence>
<gene>
    <name evidence="2" type="ORF">F8R14_04120</name>
</gene>
<dbReference type="Pfam" id="PF19605">
    <property type="entry name" value="DUF6110"/>
    <property type="match status" value="1"/>
</dbReference>
<evidence type="ECO:0000313" key="3">
    <source>
        <dbReference type="Proteomes" id="UP000434554"/>
    </source>
</evidence>
<dbReference type="GeneID" id="83055925"/>
<name>A0A833FFE1_9FIRM</name>
<dbReference type="InterPro" id="IPR046092">
    <property type="entry name" value="DUF6110"/>
</dbReference>
<evidence type="ECO:0008006" key="4">
    <source>
        <dbReference type="Google" id="ProtNLM"/>
    </source>
</evidence>
<organism evidence="2 3">
    <name type="scientific">Veillonella seminalis</name>
    <dbReference type="NCBI Taxonomy" id="1502943"/>
    <lineage>
        <taxon>Bacteria</taxon>
        <taxon>Bacillati</taxon>
        <taxon>Bacillota</taxon>
        <taxon>Negativicutes</taxon>
        <taxon>Veillonellales</taxon>
        <taxon>Veillonellaceae</taxon>
        <taxon>Veillonella</taxon>
    </lineage>
</organism>
<dbReference type="AlphaFoldDB" id="A0A833FFE1"/>
<proteinExistence type="predicted"/>
<dbReference type="Proteomes" id="UP000434554">
    <property type="component" value="Unassembled WGS sequence"/>
</dbReference>